<dbReference type="SUPFAM" id="SSF51161">
    <property type="entry name" value="Trimeric LpxA-like enzymes"/>
    <property type="match status" value="1"/>
</dbReference>
<comment type="caution">
    <text evidence="4">The sequence shown here is derived from an EMBL/GenBank/DDBJ whole genome shotgun (WGS) entry which is preliminary data.</text>
</comment>
<dbReference type="RefSeq" id="WP_095548081.1">
    <property type="nucleotide sequence ID" value="NZ_NSGM01000004.1"/>
</dbReference>
<evidence type="ECO:0000313" key="5">
    <source>
        <dbReference type="Proteomes" id="UP000218041"/>
    </source>
</evidence>
<proteinExistence type="inferred from homology"/>
<evidence type="ECO:0000256" key="2">
    <source>
        <dbReference type="ARBA" id="ARBA00022679"/>
    </source>
</evidence>
<reference evidence="4 5" key="1">
    <citation type="submission" date="2017-08" db="EMBL/GenBank/DDBJ databases">
        <title>Whole genome sequences of 6 clinical strains closest to Corynebacterium imitans.</title>
        <authorList>
            <person name="Bernier A.-M."/>
            <person name="Burdz T."/>
            <person name="Bernard K."/>
        </authorList>
    </citation>
    <scope>NUCLEOTIDE SEQUENCE [LARGE SCALE GENOMIC DNA]</scope>
    <source>
        <strain evidence="4 5">NML92-0415</strain>
    </source>
</reference>
<dbReference type="GO" id="GO:0008374">
    <property type="term" value="F:O-acyltransferase activity"/>
    <property type="evidence" value="ECO:0007669"/>
    <property type="project" value="TreeGrafter"/>
</dbReference>
<dbReference type="EMBL" id="NSGP01000001">
    <property type="protein sequence ID" value="PAT11778.1"/>
    <property type="molecule type" value="Genomic_DNA"/>
</dbReference>
<keyword evidence="3" id="KW-0012">Acyltransferase</keyword>
<evidence type="ECO:0000256" key="3">
    <source>
        <dbReference type="ARBA" id="ARBA00023315"/>
    </source>
</evidence>
<evidence type="ECO:0000256" key="1">
    <source>
        <dbReference type="ARBA" id="ARBA00007274"/>
    </source>
</evidence>
<organism evidence="4 5">
    <name type="scientific">Corynebacterium hadale</name>
    <dbReference type="NCBI Taxonomy" id="2026255"/>
    <lineage>
        <taxon>Bacteria</taxon>
        <taxon>Bacillati</taxon>
        <taxon>Actinomycetota</taxon>
        <taxon>Actinomycetes</taxon>
        <taxon>Mycobacteriales</taxon>
        <taxon>Corynebacteriaceae</taxon>
        <taxon>Corynebacterium</taxon>
    </lineage>
</organism>
<dbReference type="Proteomes" id="UP000218041">
    <property type="component" value="Unassembled WGS sequence"/>
</dbReference>
<evidence type="ECO:0000313" key="4">
    <source>
        <dbReference type="EMBL" id="PAT11778.1"/>
    </source>
</evidence>
<dbReference type="PANTHER" id="PTHR23416:SF23">
    <property type="entry name" value="ACETYLTRANSFERASE C18B11.09C-RELATED"/>
    <property type="match status" value="1"/>
</dbReference>
<keyword evidence="2" id="KW-0808">Transferase</keyword>
<dbReference type="AlphaFoldDB" id="A0AB36RPM6"/>
<accession>A0AB36RPM6</accession>
<dbReference type="Pfam" id="PF14602">
    <property type="entry name" value="Hexapep_2"/>
    <property type="match status" value="1"/>
</dbReference>
<dbReference type="InterPro" id="IPR051159">
    <property type="entry name" value="Hexapeptide_acetyltransf"/>
</dbReference>
<protein>
    <submittedName>
        <fullName evidence="4">Galactoside O-acetyltransferase</fullName>
    </submittedName>
</protein>
<dbReference type="FunFam" id="2.160.10.10:FF:000025">
    <property type="entry name" value="Hexapeptide-repeat containing-acetyltransferase"/>
    <property type="match status" value="1"/>
</dbReference>
<gene>
    <name evidence="4" type="ORF">CKJ80_00705</name>
</gene>
<dbReference type="Gene3D" id="2.160.10.10">
    <property type="entry name" value="Hexapeptide repeat proteins"/>
    <property type="match status" value="1"/>
</dbReference>
<dbReference type="PANTHER" id="PTHR23416">
    <property type="entry name" value="SIALIC ACID SYNTHASE-RELATED"/>
    <property type="match status" value="1"/>
</dbReference>
<dbReference type="InterPro" id="IPR001451">
    <property type="entry name" value="Hexapep"/>
</dbReference>
<name>A0AB36RPM6_9CORY</name>
<sequence length="180" mass="19588">MTFHSELAHDPDWHHPNDMPDHGPGWELVREFNALSNTDPQRARELLAEMFPNGETPSVWAPIHLEYGTNTHFGPDCYMNFNCTILDIADVTIGARTLFGPGCQLITVSHPLDAKDRAEGWERAQPITIGDDCWFGAGAMVMPGVTVGDRCVIAAGAVVTKNIPADSLVAGVPATVKRNI</sequence>
<dbReference type="CDD" id="cd03357">
    <property type="entry name" value="LbH_MAT_GAT"/>
    <property type="match status" value="1"/>
</dbReference>
<comment type="similarity">
    <text evidence="1">Belongs to the transferase hexapeptide repeat family.</text>
</comment>
<dbReference type="InterPro" id="IPR011004">
    <property type="entry name" value="Trimer_LpxA-like_sf"/>
</dbReference>